<dbReference type="GO" id="GO:0016740">
    <property type="term" value="F:transferase activity"/>
    <property type="evidence" value="ECO:0007669"/>
    <property type="project" value="UniProtKB-KW"/>
</dbReference>
<protein>
    <submittedName>
        <fullName evidence="1">Nucleotidyl transferase AbiEii/AbiGii toxin family protein</fullName>
    </submittedName>
</protein>
<accession>A0A940P6P4</accession>
<proteinExistence type="predicted"/>
<evidence type="ECO:0000313" key="2">
    <source>
        <dbReference type="Proteomes" id="UP000674938"/>
    </source>
</evidence>
<evidence type="ECO:0000313" key="1">
    <source>
        <dbReference type="EMBL" id="MBP1042412.1"/>
    </source>
</evidence>
<keyword evidence="2" id="KW-1185">Reference proteome</keyword>
<comment type="caution">
    <text evidence="1">The sequence shown here is derived from an EMBL/GenBank/DDBJ whole genome shotgun (WGS) entry which is preliminary data.</text>
</comment>
<gene>
    <name evidence="1" type="ORF">I6N95_15440</name>
</gene>
<dbReference type="AlphaFoldDB" id="A0A940P6P4"/>
<dbReference type="RefSeq" id="WP_209529569.1">
    <property type="nucleotide sequence ID" value="NZ_JAEEGA010000010.1"/>
</dbReference>
<dbReference type="Gene3D" id="3.10.450.620">
    <property type="entry name" value="JHP933, nucleotidyltransferase-like core domain"/>
    <property type="match status" value="1"/>
</dbReference>
<reference evidence="1" key="1">
    <citation type="submission" date="2020-12" db="EMBL/GenBank/DDBJ databases">
        <title>Vagococcus allomyrinae sp. nov. and Enterococcus lavae sp. nov., isolated from the larvae of Allomyrina dichotoma.</title>
        <authorList>
            <person name="Lee S.D."/>
        </authorList>
    </citation>
    <scope>NUCLEOTIDE SEQUENCE</scope>
    <source>
        <strain evidence="1">BWB3-3</strain>
    </source>
</reference>
<sequence>MAGYLFNDKDVFNDFAARAAKFFKTTIDIVEKDYFVSLVLKELSSRNEEIVFKGGTSLSKAYQIIDRFSEDIDLSLCNSDRIKPVASQKVKLKRDIENTVNLFGFSIPNLSSTGSRRSYNAYEISYDSVRIGSDINDDMGLKSHILLETYCHNASFPTTERQVENYINRYLLEASIVQREVIVTDYPELIPFTMKVQSLERTVSDKIFAICDKWLDERGGAAIRQSRHIYDLYYLLKSDELDYNILRETFFEVRMILKNELTYNPSSAKEYNIPILVKTLLEENFFEDDYKKTTQLLTDHAPDYAIVKDYLLHVIEKNADIFS</sequence>
<organism evidence="1 2">
    <name type="scientific">Vagococcus allomyrinae</name>
    <dbReference type="NCBI Taxonomy" id="2794353"/>
    <lineage>
        <taxon>Bacteria</taxon>
        <taxon>Bacillati</taxon>
        <taxon>Bacillota</taxon>
        <taxon>Bacilli</taxon>
        <taxon>Lactobacillales</taxon>
        <taxon>Enterococcaceae</taxon>
        <taxon>Vagococcus</taxon>
    </lineage>
</organism>
<dbReference type="Proteomes" id="UP000674938">
    <property type="component" value="Unassembled WGS sequence"/>
</dbReference>
<name>A0A940P6P4_9ENTE</name>
<keyword evidence="1" id="KW-0808">Transferase</keyword>
<dbReference type="Pfam" id="PF08843">
    <property type="entry name" value="AbiEii"/>
    <property type="match status" value="1"/>
</dbReference>
<dbReference type="EMBL" id="JAEEGA010000010">
    <property type="protein sequence ID" value="MBP1042412.1"/>
    <property type="molecule type" value="Genomic_DNA"/>
</dbReference>
<dbReference type="InterPro" id="IPR014942">
    <property type="entry name" value="AbiEii"/>
</dbReference>